<evidence type="ECO:0000313" key="2">
    <source>
        <dbReference type="Proteomes" id="UP000516437"/>
    </source>
</evidence>
<proteinExistence type="predicted"/>
<dbReference type="AlphaFoldDB" id="A0A6A1VXN2"/>
<dbReference type="Proteomes" id="UP000516437">
    <property type="component" value="Chromosome 4"/>
</dbReference>
<evidence type="ECO:0000313" key="1">
    <source>
        <dbReference type="EMBL" id="KAB1216328.1"/>
    </source>
</evidence>
<keyword evidence="2" id="KW-1185">Reference proteome</keyword>
<sequence length="122" mass="13413">MANSITIPQSEPRLVLKQAIGTATINQSEFHKGKAKLSSSDNDYLRIVVERTNDLPSVKANIEVVQADMKRVLEIPTSLVESMKHLAAEEEEDVDEDGLVDEIALSIEESDDDVESTSESTL</sequence>
<name>A0A6A1VXN2_9ROSI</name>
<accession>A0A6A1VXN2</accession>
<gene>
    <name evidence="1" type="ORF">CJ030_MR4G004339</name>
</gene>
<dbReference type="EMBL" id="RXIC02000022">
    <property type="protein sequence ID" value="KAB1216328.1"/>
    <property type="molecule type" value="Genomic_DNA"/>
</dbReference>
<reference evidence="1 2" key="1">
    <citation type="journal article" date="2019" name="Plant Biotechnol. J.">
        <title>The red bayberry genome and genetic basis of sex determination.</title>
        <authorList>
            <person name="Jia H.M."/>
            <person name="Jia H.J."/>
            <person name="Cai Q.L."/>
            <person name="Wang Y."/>
            <person name="Zhao H.B."/>
            <person name="Yang W.F."/>
            <person name="Wang G.Y."/>
            <person name="Li Y.H."/>
            <person name="Zhan D.L."/>
            <person name="Shen Y.T."/>
            <person name="Niu Q.F."/>
            <person name="Chang L."/>
            <person name="Qiu J."/>
            <person name="Zhao L."/>
            <person name="Xie H.B."/>
            <person name="Fu W.Y."/>
            <person name="Jin J."/>
            <person name="Li X.W."/>
            <person name="Jiao Y."/>
            <person name="Zhou C.C."/>
            <person name="Tu T."/>
            <person name="Chai C.Y."/>
            <person name="Gao J.L."/>
            <person name="Fan L.J."/>
            <person name="van de Weg E."/>
            <person name="Wang J.Y."/>
            <person name="Gao Z.S."/>
        </authorList>
    </citation>
    <scope>NUCLEOTIDE SEQUENCE [LARGE SCALE GENOMIC DNA]</scope>
    <source>
        <tissue evidence="1">Leaves</tissue>
    </source>
</reference>
<organism evidence="1 2">
    <name type="scientific">Morella rubra</name>
    <name type="common">Chinese bayberry</name>
    <dbReference type="NCBI Taxonomy" id="262757"/>
    <lineage>
        <taxon>Eukaryota</taxon>
        <taxon>Viridiplantae</taxon>
        <taxon>Streptophyta</taxon>
        <taxon>Embryophyta</taxon>
        <taxon>Tracheophyta</taxon>
        <taxon>Spermatophyta</taxon>
        <taxon>Magnoliopsida</taxon>
        <taxon>eudicotyledons</taxon>
        <taxon>Gunneridae</taxon>
        <taxon>Pentapetalae</taxon>
        <taxon>rosids</taxon>
        <taxon>fabids</taxon>
        <taxon>Fagales</taxon>
        <taxon>Myricaceae</taxon>
        <taxon>Morella</taxon>
    </lineage>
</organism>
<protein>
    <submittedName>
        <fullName evidence="1">Uncharacterized protein</fullName>
    </submittedName>
</protein>
<comment type="caution">
    <text evidence="1">The sequence shown here is derived from an EMBL/GenBank/DDBJ whole genome shotgun (WGS) entry which is preliminary data.</text>
</comment>